<keyword evidence="3" id="KW-1185">Reference proteome</keyword>
<proteinExistence type="predicted"/>
<feature type="region of interest" description="Disordered" evidence="1">
    <location>
        <begin position="68"/>
        <end position="102"/>
    </location>
</feature>
<feature type="compositionally biased region" description="Low complexity" evidence="1">
    <location>
        <begin position="169"/>
        <end position="197"/>
    </location>
</feature>
<gene>
    <name evidence="2" type="ORF">VTK73DRAFT_2630</name>
</gene>
<feature type="compositionally biased region" description="Low complexity" evidence="1">
    <location>
        <begin position="81"/>
        <end position="91"/>
    </location>
</feature>
<sequence length="306" mass="33253">MSLARAFTTRRVKQSLQAADGDSLPQRSNTTRGSISSLRHKISAPVELVHTTNMLSYNAPDLFPKLASPATSSVKSDDTLSDSSPTSASTPPTSPDEPSPKLALSEANHLSRDFTVLPEKTAPAAVNLVPNAEAPEIPKRAPSRAKNSSYEQLGRQRSMSRLSEQSGMTLSSKASFSFSRSSSSSTSTSITSHVSASIPPQQKVSFSEVRSNPTSPKAASATHSSVHYHHKKEYSESHPFGQELAQVKEIAEEYGVKEQLAAIDEEERELAARGLFKFSAEEYLSEVRELFSAFFPEPRPTAVTWI</sequence>
<dbReference type="EMBL" id="JAZHXJ010000175">
    <property type="protein sequence ID" value="KAL1870522.1"/>
    <property type="molecule type" value="Genomic_DNA"/>
</dbReference>
<organism evidence="2 3">
    <name type="scientific">Phialemonium thermophilum</name>
    <dbReference type="NCBI Taxonomy" id="223376"/>
    <lineage>
        <taxon>Eukaryota</taxon>
        <taxon>Fungi</taxon>
        <taxon>Dikarya</taxon>
        <taxon>Ascomycota</taxon>
        <taxon>Pezizomycotina</taxon>
        <taxon>Sordariomycetes</taxon>
        <taxon>Sordariomycetidae</taxon>
        <taxon>Cephalothecales</taxon>
        <taxon>Cephalothecaceae</taxon>
        <taxon>Phialemonium</taxon>
    </lineage>
</organism>
<feature type="compositionally biased region" description="Polar residues" evidence="1">
    <location>
        <begin position="145"/>
        <end position="168"/>
    </location>
</feature>
<accession>A0ABR3X4B6</accession>
<name>A0ABR3X4B6_9PEZI</name>
<reference evidence="2 3" key="1">
    <citation type="journal article" date="2024" name="Commun. Biol.">
        <title>Comparative genomic analysis of thermophilic fungi reveals convergent evolutionary adaptations and gene losses.</title>
        <authorList>
            <person name="Steindorff A.S."/>
            <person name="Aguilar-Pontes M.V."/>
            <person name="Robinson A.J."/>
            <person name="Andreopoulos B."/>
            <person name="LaButti K."/>
            <person name="Kuo A."/>
            <person name="Mondo S."/>
            <person name="Riley R."/>
            <person name="Otillar R."/>
            <person name="Haridas S."/>
            <person name="Lipzen A."/>
            <person name="Grimwood J."/>
            <person name="Schmutz J."/>
            <person name="Clum A."/>
            <person name="Reid I.D."/>
            <person name="Moisan M.C."/>
            <person name="Butler G."/>
            <person name="Nguyen T.T.M."/>
            <person name="Dewar K."/>
            <person name="Conant G."/>
            <person name="Drula E."/>
            <person name="Henrissat B."/>
            <person name="Hansel C."/>
            <person name="Singer S."/>
            <person name="Hutchinson M.I."/>
            <person name="de Vries R.P."/>
            <person name="Natvig D.O."/>
            <person name="Powell A.J."/>
            <person name="Tsang A."/>
            <person name="Grigoriev I.V."/>
        </authorList>
    </citation>
    <scope>NUCLEOTIDE SEQUENCE [LARGE SCALE GENOMIC DNA]</scope>
    <source>
        <strain evidence="2 3">ATCC 24622</strain>
    </source>
</reference>
<feature type="compositionally biased region" description="Polar residues" evidence="1">
    <location>
        <begin position="198"/>
        <end position="222"/>
    </location>
</feature>
<feature type="region of interest" description="Disordered" evidence="1">
    <location>
        <begin position="127"/>
        <end position="222"/>
    </location>
</feature>
<evidence type="ECO:0000256" key="1">
    <source>
        <dbReference type="SAM" id="MobiDB-lite"/>
    </source>
</evidence>
<feature type="region of interest" description="Disordered" evidence="1">
    <location>
        <begin position="1"/>
        <end position="37"/>
    </location>
</feature>
<protein>
    <submittedName>
        <fullName evidence="2">Uncharacterized protein</fullName>
    </submittedName>
</protein>
<evidence type="ECO:0000313" key="2">
    <source>
        <dbReference type="EMBL" id="KAL1870522.1"/>
    </source>
</evidence>
<dbReference type="Proteomes" id="UP001586593">
    <property type="component" value="Unassembled WGS sequence"/>
</dbReference>
<comment type="caution">
    <text evidence="2">The sequence shown here is derived from an EMBL/GenBank/DDBJ whole genome shotgun (WGS) entry which is preliminary data.</text>
</comment>
<feature type="compositionally biased region" description="Polar residues" evidence="1">
    <location>
        <begin position="25"/>
        <end position="37"/>
    </location>
</feature>
<evidence type="ECO:0000313" key="3">
    <source>
        <dbReference type="Proteomes" id="UP001586593"/>
    </source>
</evidence>